<organism evidence="3 4">
    <name type="scientific">Bifidobacterium castoris</name>
    <dbReference type="NCBI Taxonomy" id="2306972"/>
    <lineage>
        <taxon>Bacteria</taxon>
        <taxon>Bacillati</taxon>
        <taxon>Actinomycetota</taxon>
        <taxon>Actinomycetes</taxon>
        <taxon>Bifidobacteriales</taxon>
        <taxon>Bifidobacteriaceae</taxon>
        <taxon>Bifidobacterium</taxon>
    </lineage>
</organism>
<feature type="transmembrane region" description="Helical" evidence="2">
    <location>
        <begin position="55"/>
        <end position="76"/>
    </location>
</feature>
<evidence type="ECO:0000256" key="2">
    <source>
        <dbReference type="SAM" id="Phobius"/>
    </source>
</evidence>
<keyword evidence="2" id="KW-0812">Transmembrane</keyword>
<evidence type="ECO:0000313" key="3">
    <source>
        <dbReference type="EMBL" id="RSX49822.1"/>
    </source>
</evidence>
<accession>A0A430FAK3</accession>
<keyword evidence="4" id="KW-1185">Reference proteome</keyword>
<keyword evidence="2" id="KW-0472">Membrane</keyword>
<dbReference type="AlphaFoldDB" id="A0A430FAK3"/>
<keyword evidence="2" id="KW-1133">Transmembrane helix</keyword>
<reference evidence="3 4" key="1">
    <citation type="submission" date="2018-09" db="EMBL/GenBank/DDBJ databases">
        <title>Characterization of the phylogenetic diversity of five novel species belonging to the genus Bifidobacterium.</title>
        <authorList>
            <person name="Lugli G.A."/>
            <person name="Duranti S."/>
            <person name="Milani C."/>
        </authorList>
    </citation>
    <scope>NUCLEOTIDE SEQUENCE [LARGE SCALE GENOMIC DNA]</scope>
    <source>
        <strain evidence="3 4">2020B</strain>
    </source>
</reference>
<evidence type="ECO:0000313" key="4">
    <source>
        <dbReference type="Proteomes" id="UP000288052"/>
    </source>
</evidence>
<proteinExistence type="predicted"/>
<protein>
    <submittedName>
        <fullName evidence="3">Uncharacterized protein</fullName>
    </submittedName>
</protein>
<evidence type="ECO:0000256" key="1">
    <source>
        <dbReference type="SAM" id="MobiDB-lite"/>
    </source>
</evidence>
<feature type="region of interest" description="Disordered" evidence="1">
    <location>
        <begin position="173"/>
        <end position="192"/>
    </location>
</feature>
<comment type="caution">
    <text evidence="3">The sequence shown here is derived from an EMBL/GenBank/DDBJ whole genome shotgun (WGS) entry which is preliminary data.</text>
</comment>
<dbReference type="EMBL" id="QXGI01000001">
    <property type="protein sequence ID" value="RSX49822.1"/>
    <property type="molecule type" value="Genomic_DNA"/>
</dbReference>
<gene>
    <name evidence="3" type="ORF">D2E22_0283</name>
</gene>
<dbReference type="RefSeq" id="WP_126031331.1">
    <property type="nucleotide sequence ID" value="NZ_QXGI01000001.1"/>
</dbReference>
<dbReference type="Proteomes" id="UP000288052">
    <property type="component" value="Unassembled WGS sequence"/>
</dbReference>
<feature type="transmembrane region" description="Helical" evidence="2">
    <location>
        <begin position="14"/>
        <end position="35"/>
    </location>
</feature>
<sequence>MTFDLTDWWPTVDYLKPICCVIAAFAFACLSHGLWEKRHDQNAESRSLWRVEFMFSLLLTIVVSLMSLNAVIFAIFPNSFSVSLSDYLNEQANIQTNGTLTGISCQTPKIGDIPNGSSRYPCSWVFNGSTIQGTVMLTEPQSSGNHLPSRATLLDAHGDSWCPVEWDTSNGCEPIIADGDRAATPTTPEETR</sequence>
<name>A0A430FAK3_9BIFI</name>